<sequence length="333" mass="39809">MEKLIIFNNQVKAFLGVDIHYNAAINNFKINGYWVTDVNQFHFAQFRKSFKKLIDKNINRDSQKEVIFLNKIQEDLKRNLLFLNTINYNKIRESCSSVDLKYPEEPPVHNIRDLEETALWDNEGRADYIFQVLSEFLKMESTNHIELSDETWEEIDALYEENNLHVDEIYGKAHLMIIISYQINLIKEVIDYIQSYFDTLEKMGINYSNNEEDIDFSKHTQQLHFNMLKKEVAMFFHTFHQLGLIHGDFNKRKISETEMNKFLSSGFFYYVDVKRELRPLKKLSKEFSGLYRGEAASKISEEELSFIQYLIDILQERKNVLEIEKKDYLERRK</sequence>
<dbReference type="RefSeq" id="WP_083642934.1">
    <property type="nucleotide sequence ID" value="NZ_AMRU01000013.1"/>
</dbReference>
<dbReference type="KEGG" id="gfl:GRFL_0371"/>
<dbReference type="EMBL" id="CP016359">
    <property type="protein sequence ID" value="APU67095.1"/>
    <property type="molecule type" value="Genomic_DNA"/>
</dbReference>
<evidence type="ECO:0000313" key="1">
    <source>
        <dbReference type="EMBL" id="APU67095.1"/>
    </source>
</evidence>
<accession>A0A1L7I1T5</accession>
<reference evidence="1 2" key="1">
    <citation type="submission" date="2016-07" db="EMBL/GenBank/DDBJ databases">
        <title>Multi-omics approach to identify versatile polysaccharide utilization systems of a marine flavobacterium Gramella flava.</title>
        <authorList>
            <person name="Tang K."/>
        </authorList>
    </citation>
    <scope>NUCLEOTIDE SEQUENCE [LARGE SCALE GENOMIC DNA]</scope>
    <source>
        <strain evidence="1 2">JLT2011</strain>
    </source>
</reference>
<organism evidence="1 2">
    <name type="scientific">Christiangramia flava JLT2011</name>
    <dbReference type="NCBI Taxonomy" id="1229726"/>
    <lineage>
        <taxon>Bacteria</taxon>
        <taxon>Pseudomonadati</taxon>
        <taxon>Bacteroidota</taxon>
        <taxon>Flavobacteriia</taxon>
        <taxon>Flavobacteriales</taxon>
        <taxon>Flavobacteriaceae</taxon>
        <taxon>Christiangramia</taxon>
    </lineage>
</organism>
<proteinExistence type="predicted"/>
<protein>
    <submittedName>
        <fullName evidence="1">Uncharacterized protein</fullName>
    </submittedName>
</protein>
<name>A0A1L7I1T5_9FLAO</name>
<dbReference type="OrthoDB" id="1423480at2"/>
<dbReference type="Proteomes" id="UP000186230">
    <property type="component" value="Chromosome"/>
</dbReference>
<evidence type="ECO:0000313" key="2">
    <source>
        <dbReference type="Proteomes" id="UP000186230"/>
    </source>
</evidence>
<dbReference type="AlphaFoldDB" id="A0A1L7I1T5"/>
<keyword evidence="2" id="KW-1185">Reference proteome</keyword>
<gene>
    <name evidence="1" type="ORF">GRFL_0371</name>
</gene>